<dbReference type="GO" id="GO:0061630">
    <property type="term" value="F:ubiquitin protein ligase activity"/>
    <property type="evidence" value="ECO:0007669"/>
    <property type="project" value="TreeGrafter"/>
</dbReference>
<dbReference type="KEGG" id="vg:27429792"/>
<evidence type="ECO:0000256" key="2">
    <source>
        <dbReference type="PROSITE-ProRule" id="PRU00175"/>
    </source>
</evidence>
<protein>
    <submittedName>
        <fullName evidence="4">IAP-3</fullName>
    </submittedName>
</protein>
<dbReference type="GO" id="GO:0051726">
    <property type="term" value="P:regulation of cell cycle"/>
    <property type="evidence" value="ECO:0007669"/>
    <property type="project" value="TreeGrafter"/>
</dbReference>
<dbReference type="SMART" id="SM00238">
    <property type="entry name" value="BIR"/>
    <property type="match status" value="2"/>
</dbReference>
<dbReference type="GO" id="GO:0031398">
    <property type="term" value="P:positive regulation of protein ubiquitination"/>
    <property type="evidence" value="ECO:0007669"/>
    <property type="project" value="TreeGrafter"/>
</dbReference>
<dbReference type="Gene3D" id="1.10.1170.10">
    <property type="entry name" value="Inhibitor Of Apoptosis Protein (2mihbC-IAP-1), Chain A"/>
    <property type="match status" value="2"/>
</dbReference>
<evidence type="ECO:0000256" key="1">
    <source>
        <dbReference type="ARBA" id="ARBA00022703"/>
    </source>
</evidence>
<accession>A0A162GX07</accession>
<proteinExistence type="predicted"/>
<feature type="domain" description="RING-type" evidence="3">
    <location>
        <begin position="195"/>
        <end position="231"/>
    </location>
</feature>
<dbReference type="InterPro" id="IPR001841">
    <property type="entry name" value="Znf_RING"/>
</dbReference>
<sequence length="243" mass="27511">MDSITARLHTFENADSVQAQEFARCGLYKTSGSANEVCCVYCAVKTQLDMSDDPLKAHSELCPIVVKLKETRPHNTKYKTISARLSTFDDWPKGLTQTPEELAEAGFYYTGAGDKVKCFYCDGGLRDWQPYDDPWQQHAGWFNRCFYVNTVKGSEYVKMAAECVTQDNNCVRQKNSIEKQDNDIDEKNHNDNNLCKICLVEQANVCLIPCGHIVACVKCAFSINPTCPMCRKPFATFIRVYFS</sequence>
<dbReference type="EMBL" id="KR011718">
    <property type="protein sequence ID" value="AKR17527.1"/>
    <property type="molecule type" value="Genomic_DNA"/>
</dbReference>
<dbReference type="Pfam" id="PF13920">
    <property type="entry name" value="zf-C3HC4_3"/>
    <property type="match status" value="1"/>
</dbReference>
<keyword evidence="5" id="KW-1185">Reference proteome</keyword>
<evidence type="ECO:0000313" key="5">
    <source>
        <dbReference type="Proteomes" id="UP000202962"/>
    </source>
</evidence>
<keyword evidence="2" id="KW-0863">Zinc-finger</keyword>
<dbReference type="SUPFAM" id="SSF57924">
    <property type="entry name" value="Inhibitor of apoptosis (IAP) repeat"/>
    <property type="match status" value="2"/>
</dbReference>
<evidence type="ECO:0000259" key="3">
    <source>
        <dbReference type="PROSITE" id="PS50089"/>
    </source>
</evidence>
<dbReference type="InterPro" id="IPR013083">
    <property type="entry name" value="Znf_RING/FYVE/PHD"/>
</dbReference>
<dbReference type="OrthoDB" id="9255at10239"/>
<dbReference type="CDD" id="cd00022">
    <property type="entry name" value="BIR"/>
    <property type="match status" value="1"/>
</dbReference>
<keyword evidence="2" id="KW-0479">Metal-binding</keyword>
<keyword evidence="1" id="KW-0053">Apoptosis</keyword>
<dbReference type="GO" id="GO:0008270">
    <property type="term" value="F:zinc ion binding"/>
    <property type="evidence" value="ECO:0007669"/>
    <property type="project" value="UniProtKB-KW"/>
</dbReference>
<dbReference type="GO" id="GO:0090263">
    <property type="term" value="P:positive regulation of canonical Wnt signaling pathway"/>
    <property type="evidence" value="ECO:0007669"/>
    <property type="project" value="TreeGrafter"/>
</dbReference>
<dbReference type="Pfam" id="PF00653">
    <property type="entry name" value="BIR"/>
    <property type="match status" value="2"/>
</dbReference>
<dbReference type="InterPro" id="IPR050784">
    <property type="entry name" value="IAP"/>
</dbReference>
<reference evidence="4 5" key="1">
    <citation type="submission" date="2015-03" db="EMBL/GenBank/DDBJ databases">
        <title>The complete genome sequence of Mocis sp. granulovirus.</title>
        <authorList>
            <person name="Ardisson-Araujo D.M.P."/>
            <person name="Melo F.L."/>
            <person name="Sosa-Gomez D.R."/>
            <person name="Ribeiro B.M."/>
        </authorList>
    </citation>
    <scope>NUCLEOTIDE SEQUENCE [LARGE SCALE GENOMIC DNA]</scope>
    <source>
        <strain evidence="4">Southern Brazil</strain>
    </source>
</reference>
<dbReference type="Gene3D" id="3.30.40.10">
    <property type="entry name" value="Zinc/RING finger domain, C3HC4 (zinc finger)"/>
    <property type="match status" value="1"/>
</dbReference>
<dbReference type="PROSITE" id="PS50089">
    <property type="entry name" value="ZF_RING_2"/>
    <property type="match status" value="1"/>
</dbReference>
<dbReference type="PANTHER" id="PTHR10044:SF139">
    <property type="entry name" value="DEATH-ASSOCIATED INHIBITOR OF APOPTOSIS 2"/>
    <property type="match status" value="1"/>
</dbReference>
<dbReference type="FunFam" id="1.10.1170.10:FF:000003">
    <property type="entry name" value="E3 ubiquitin-protein ligase XIAP"/>
    <property type="match status" value="1"/>
</dbReference>
<dbReference type="PANTHER" id="PTHR10044">
    <property type="entry name" value="INHIBITOR OF APOPTOSIS"/>
    <property type="match status" value="1"/>
</dbReference>
<dbReference type="PROSITE" id="PS50143">
    <property type="entry name" value="BIR_REPEAT_2"/>
    <property type="match status" value="1"/>
</dbReference>
<dbReference type="GO" id="GO:0043027">
    <property type="term" value="F:cysteine-type endopeptidase inhibitor activity involved in apoptotic process"/>
    <property type="evidence" value="ECO:0007669"/>
    <property type="project" value="TreeGrafter"/>
</dbReference>
<keyword evidence="2" id="KW-0862">Zinc</keyword>
<dbReference type="Proteomes" id="UP000202962">
    <property type="component" value="Segment"/>
</dbReference>
<organism evidence="4 5">
    <name type="scientific">Mocis latipes granulovirus</name>
    <dbReference type="NCBI Taxonomy" id="2072024"/>
    <lineage>
        <taxon>Viruses</taxon>
        <taxon>Viruses incertae sedis</taxon>
        <taxon>Naldaviricetes</taxon>
        <taxon>Lefavirales</taxon>
        <taxon>Baculoviridae</taxon>
        <taxon>Betabaculovirus</taxon>
        <taxon>Betabaculovirus molatipedis</taxon>
    </lineage>
</organism>
<name>A0A162GX07_9BBAC</name>
<dbReference type="InterPro" id="IPR001370">
    <property type="entry name" value="BIR_rpt"/>
</dbReference>
<evidence type="ECO:0000313" key="4">
    <source>
        <dbReference type="EMBL" id="AKR17527.1"/>
    </source>
</evidence>